<name>A0AAE0IW33_9PEZI</name>
<comment type="caution">
    <text evidence="1">The sequence shown here is derived from an EMBL/GenBank/DDBJ whole genome shotgun (WGS) entry which is preliminary data.</text>
</comment>
<dbReference type="EMBL" id="JAUEPO010000002">
    <property type="protein sequence ID" value="KAK3332348.1"/>
    <property type="molecule type" value="Genomic_DNA"/>
</dbReference>
<gene>
    <name evidence="1" type="ORF">B0T19DRAFT_415423</name>
</gene>
<protein>
    <submittedName>
        <fullName evidence="1">Uncharacterized protein</fullName>
    </submittedName>
</protein>
<accession>A0AAE0IW33</accession>
<dbReference type="Proteomes" id="UP001286456">
    <property type="component" value="Unassembled WGS sequence"/>
</dbReference>
<evidence type="ECO:0000313" key="1">
    <source>
        <dbReference type="EMBL" id="KAK3332348.1"/>
    </source>
</evidence>
<proteinExistence type="predicted"/>
<organism evidence="1 2">
    <name type="scientific">Cercophora scortea</name>
    <dbReference type="NCBI Taxonomy" id="314031"/>
    <lineage>
        <taxon>Eukaryota</taxon>
        <taxon>Fungi</taxon>
        <taxon>Dikarya</taxon>
        <taxon>Ascomycota</taxon>
        <taxon>Pezizomycotina</taxon>
        <taxon>Sordariomycetes</taxon>
        <taxon>Sordariomycetidae</taxon>
        <taxon>Sordariales</taxon>
        <taxon>Lasiosphaeriaceae</taxon>
        <taxon>Cercophora</taxon>
    </lineage>
</organism>
<dbReference type="AlphaFoldDB" id="A0AAE0IW33"/>
<keyword evidence="2" id="KW-1185">Reference proteome</keyword>
<reference evidence="1" key="2">
    <citation type="submission" date="2023-06" db="EMBL/GenBank/DDBJ databases">
        <authorList>
            <consortium name="Lawrence Berkeley National Laboratory"/>
            <person name="Haridas S."/>
            <person name="Hensen N."/>
            <person name="Bonometti L."/>
            <person name="Westerberg I."/>
            <person name="Brannstrom I.O."/>
            <person name="Guillou S."/>
            <person name="Cros-Aarteil S."/>
            <person name="Calhoun S."/>
            <person name="Kuo A."/>
            <person name="Mondo S."/>
            <person name="Pangilinan J."/>
            <person name="Riley R."/>
            <person name="Labutti K."/>
            <person name="Andreopoulos B."/>
            <person name="Lipzen A."/>
            <person name="Chen C."/>
            <person name="Yanf M."/>
            <person name="Daum C."/>
            <person name="Ng V."/>
            <person name="Clum A."/>
            <person name="Steindorff A."/>
            <person name="Ohm R."/>
            <person name="Martin F."/>
            <person name="Silar P."/>
            <person name="Natvig D."/>
            <person name="Lalanne C."/>
            <person name="Gautier V."/>
            <person name="Ament-Velasquez S.L."/>
            <person name="Kruys A."/>
            <person name="Hutchinson M.I."/>
            <person name="Powell A.J."/>
            <person name="Barry K."/>
            <person name="Miller A.N."/>
            <person name="Grigoriev I.V."/>
            <person name="Debuchy R."/>
            <person name="Gladieux P."/>
            <person name="Thoren M.H."/>
            <person name="Johannesson H."/>
        </authorList>
    </citation>
    <scope>NUCLEOTIDE SEQUENCE</scope>
    <source>
        <strain evidence="1">SMH4131-1</strain>
    </source>
</reference>
<evidence type="ECO:0000313" key="2">
    <source>
        <dbReference type="Proteomes" id="UP001286456"/>
    </source>
</evidence>
<reference evidence="1" key="1">
    <citation type="journal article" date="2023" name="Mol. Phylogenet. Evol.">
        <title>Genome-scale phylogeny and comparative genomics of the fungal order Sordariales.</title>
        <authorList>
            <person name="Hensen N."/>
            <person name="Bonometti L."/>
            <person name="Westerberg I."/>
            <person name="Brannstrom I.O."/>
            <person name="Guillou S."/>
            <person name="Cros-Aarteil S."/>
            <person name="Calhoun S."/>
            <person name="Haridas S."/>
            <person name="Kuo A."/>
            <person name="Mondo S."/>
            <person name="Pangilinan J."/>
            <person name="Riley R."/>
            <person name="LaButti K."/>
            <person name="Andreopoulos B."/>
            <person name="Lipzen A."/>
            <person name="Chen C."/>
            <person name="Yan M."/>
            <person name="Daum C."/>
            <person name="Ng V."/>
            <person name="Clum A."/>
            <person name="Steindorff A."/>
            <person name="Ohm R.A."/>
            <person name="Martin F."/>
            <person name="Silar P."/>
            <person name="Natvig D.O."/>
            <person name="Lalanne C."/>
            <person name="Gautier V."/>
            <person name="Ament-Velasquez S.L."/>
            <person name="Kruys A."/>
            <person name="Hutchinson M.I."/>
            <person name="Powell A.J."/>
            <person name="Barry K."/>
            <person name="Miller A.N."/>
            <person name="Grigoriev I.V."/>
            <person name="Debuchy R."/>
            <person name="Gladieux P."/>
            <person name="Hiltunen Thoren M."/>
            <person name="Johannesson H."/>
        </authorList>
    </citation>
    <scope>NUCLEOTIDE SEQUENCE</scope>
    <source>
        <strain evidence="1">SMH4131-1</strain>
    </source>
</reference>
<sequence>MVCLYLGCLYLLGLLAWPILWDVNTTFCYTTTFYTPSWPSHMITGESCLLLITPLHVVGSVARGLLSAPVGLRLSRSLAPDH</sequence>